<evidence type="ECO:0000256" key="4">
    <source>
        <dbReference type="ARBA" id="ARBA00031484"/>
    </source>
</evidence>
<dbReference type="GO" id="GO:0003755">
    <property type="term" value="F:peptidyl-prolyl cis-trans isomerase activity"/>
    <property type="evidence" value="ECO:0007669"/>
    <property type="project" value="UniProtKB-KW"/>
</dbReference>
<keyword evidence="2 6" id="KW-0732">Signal</keyword>
<dbReference type="Proteomes" id="UP000503336">
    <property type="component" value="Chromosome"/>
</dbReference>
<keyword evidence="9" id="KW-1185">Reference proteome</keyword>
<dbReference type="KEGG" id="hdh:G5B40_05020"/>
<dbReference type="EMBL" id="CP049056">
    <property type="protein sequence ID" value="QIE54865.1"/>
    <property type="molecule type" value="Genomic_DNA"/>
</dbReference>
<dbReference type="SUPFAM" id="SSF109998">
    <property type="entry name" value="Triger factor/SurA peptide-binding domain-like"/>
    <property type="match status" value="1"/>
</dbReference>
<feature type="chain" id="PRO_5029507081" description="Parvulin-like PPIase" evidence="6">
    <location>
        <begin position="32"/>
        <end position="410"/>
    </location>
</feature>
<dbReference type="AlphaFoldDB" id="A0A7L5BTG4"/>
<dbReference type="PANTHER" id="PTHR47637:SF1">
    <property type="entry name" value="CHAPERONE SURA"/>
    <property type="match status" value="1"/>
</dbReference>
<evidence type="ECO:0000259" key="7">
    <source>
        <dbReference type="PROSITE" id="PS50198"/>
    </source>
</evidence>
<evidence type="ECO:0000256" key="1">
    <source>
        <dbReference type="ARBA" id="ARBA00018370"/>
    </source>
</evidence>
<dbReference type="PROSITE" id="PS01096">
    <property type="entry name" value="PPIC_PPIASE_1"/>
    <property type="match status" value="1"/>
</dbReference>
<gene>
    <name evidence="8" type="ORF">G5B40_05020</name>
</gene>
<dbReference type="Gene3D" id="3.10.50.40">
    <property type="match status" value="1"/>
</dbReference>
<sequence length="410" mass="43587">MTMLSTTRRVSGGLLATLAFAVAAAAQTAFAPAVIVNDDIITYYDVGQRAKLLQLSGAQPGPQLNSAAVEQLIDDRLRAQAGRRAGLSADPEELSAAIEEFAQRFNLDGAGFLAKTRSAGIDRQALDSFLGSQVVWRELVNARFGARATPSEVELDQEIALAAASQTKSYRISEIAIPAGPGQEAEARAALERIMRELRRGADFATLARRYSRAPSAANGGDVGWVPDSMLPPDLAQIMANTPPGGVTPPVAAPGGVSIYRVGDTRDEVPPWARESEVTLRRIAVPLDGSGQDATAAAMATAEDLKAQANGCGSLPELGGRATVESIDRKLVSALPGPVRDAVQLLQSGQASRPVAANDSVDIFIVCERSGGVDEETRAQLRDQIRTRRLTRLAEGFLQDLRREAVIERR</sequence>
<feature type="domain" description="PpiC" evidence="7">
    <location>
        <begin position="167"/>
        <end position="264"/>
    </location>
</feature>
<protein>
    <recommendedName>
        <fullName evidence="1">Parvulin-like PPIase</fullName>
    </recommendedName>
    <alternativeName>
        <fullName evidence="3">Peptidyl-prolyl cis-trans isomerase plp</fullName>
    </alternativeName>
    <alternativeName>
        <fullName evidence="4">Rotamase plp</fullName>
    </alternativeName>
</protein>
<accession>A0A7L5BTG4</accession>
<dbReference type="Gene3D" id="1.10.4030.10">
    <property type="entry name" value="Porin chaperone SurA, peptide-binding domain"/>
    <property type="match status" value="1"/>
</dbReference>
<dbReference type="Pfam" id="PF00639">
    <property type="entry name" value="Rotamase"/>
    <property type="match status" value="1"/>
</dbReference>
<dbReference type="InterPro" id="IPR000297">
    <property type="entry name" value="PPIase_PpiC"/>
</dbReference>
<dbReference type="InterPro" id="IPR050280">
    <property type="entry name" value="OMP_Chaperone_SurA"/>
</dbReference>
<keyword evidence="5" id="KW-0697">Rotamase</keyword>
<dbReference type="RefSeq" id="WP_165095843.1">
    <property type="nucleotide sequence ID" value="NZ_CP049056.1"/>
</dbReference>
<feature type="signal peptide" evidence="6">
    <location>
        <begin position="1"/>
        <end position="31"/>
    </location>
</feature>
<evidence type="ECO:0000256" key="3">
    <source>
        <dbReference type="ARBA" id="ARBA00030642"/>
    </source>
</evidence>
<dbReference type="PROSITE" id="PS50198">
    <property type="entry name" value="PPIC_PPIASE_2"/>
    <property type="match status" value="1"/>
</dbReference>
<evidence type="ECO:0000256" key="5">
    <source>
        <dbReference type="PROSITE-ProRule" id="PRU00278"/>
    </source>
</evidence>
<evidence type="ECO:0000313" key="8">
    <source>
        <dbReference type="EMBL" id="QIE54865.1"/>
    </source>
</evidence>
<keyword evidence="5" id="KW-0413">Isomerase</keyword>
<dbReference type="SUPFAM" id="SSF54534">
    <property type="entry name" value="FKBP-like"/>
    <property type="match status" value="1"/>
</dbReference>
<dbReference type="InterPro" id="IPR027304">
    <property type="entry name" value="Trigger_fact/SurA_dom_sf"/>
</dbReference>
<reference evidence="8 9" key="1">
    <citation type="submission" date="2020-02" db="EMBL/GenBank/DDBJ databases">
        <title>complete genome sequence of Rhodobacteraceae bacterium.</title>
        <authorList>
            <person name="Park J."/>
            <person name="Kim Y.-S."/>
            <person name="Kim K.-H."/>
        </authorList>
    </citation>
    <scope>NUCLEOTIDE SEQUENCE [LARGE SCALE GENOMIC DNA]</scope>
    <source>
        <strain evidence="8 9">RR4-56</strain>
    </source>
</reference>
<evidence type="ECO:0000313" key="9">
    <source>
        <dbReference type="Proteomes" id="UP000503336"/>
    </source>
</evidence>
<organism evidence="8 9">
    <name type="scientific">Pikeienuella piscinae</name>
    <dbReference type="NCBI Taxonomy" id="2748098"/>
    <lineage>
        <taxon>Bacteria</taxon>
        <taxon>Pseudomonadati</taxon>
        <taxon>Pseudomonadota</taxon>
        <taxon>Alphaproteobacteria</taxon>
        <taxon>Rhodobacterales</taxon>
        <taxon>Paracoccaceae</taxon>
        <taxon>Pikeienuella</taxon>
    </lineage>
</organism>
<dbReference type="InterPro" id="IPR023058">
    <property type="entry name" value="PPIase_PpiC_CS"/>
</dbReference>
<evidence type="ECO:0000256" key="2">
    <source>
        <dbReference type="ARBA" id="ARBA00022729"/>
    </source>
</evidence>
<proteinExistence type="predicted"/>
<name>A0A7L5BTG4_9RHOB</name>
<evidence type="ECO:0000256" key="6">
    <source>
        <dbReference type="SAM" id="SignalP"/>
    </source>
</evidence>
<dbReference type="PANTHER" id="PTHR47637">
    <property type="entry name" value="CHAPERONE SURA"/>
    <property type="match status" value="1"/>
</dbReference>
<dbReference type="InterPro" id="IPR046357">
    <property type="entry name" value="PPIase_dom_sf"/>
</dbReference>